<dbReference type="AlphaFoldDB" id="A0A2G9V232"/>
<dbReference type="Proteomes" id="UP000230423">
    <property type="component" value="Unassembled WGS sequence"/>
</dbReference>
<protein>
    <submittedName>
        <fullName evidence="1">Uncharacterized protein</fullName>
    </submittedName>
</protein>
<sequence length="113" mass="12125">MAASAPGSEKDGAFGSLRSSGSSTGFGCNGSVTNFPSSVYALATMGLAGPDVFPDAPTNLWQALFCDDKQLQIQKFYKEHYGPVWETARRREQEWKAIQSAKSANGDTNNNGK</sequence>
<reference evidence="1 2" key="1">
    <citation type="submission" date="2015-09" db="EMBL/GenBank/DDBJ databases">
        <title>Draft genome of the parasitic nematode Teladorsagia circumcincta isolate WARC Sus (inbred).</title>
        <authorList>
            <person name="Mitreva M."/>
        </authorList>
    </citation>
    <scope>NUCLEOTIDE SEQUENCE [LARGE SCALE GENOMIC DNA]</scope>
    <source>
        <strain evidence="1 2">S</strain>
    </source>
</reference>
<evidence type="ECO:0000313" key="2">
    <source>
        <dbReference type="Proteomes" id="UP000230423"/>
    </source>
</evidence>
<accession>A0A2G9V232</accession>
<name>A0A2G9V232_TELCI</name>
<dbReference type="EMBL" id="KZ345104">
    <property type="protein sequence ID" value="PIO75800.1"/>
    <property type="molecule type" value="Genomic_DNA"/>
</dbReference>
<gene>
    <name evidence="1" type="ORF">TELCIR_02125</name>
</gene>
<proteinExistence type="predicted"/>
<evidence type="ECO:0000313" key="1">
    <source>
        <dbReference type="EMBL" id="PIO75800.1"/>
    </source>
</evidence>
<dbReference type="OrthoDB" id="5862332at2759"/>
<organism evidence="1 2">
    <name type="scientific">Teladorsagia circumcincta</name>
    <name type="common">Brown stomach worm</name>
    <name type="synonym">Ostertagia circumcincta</name>
    <dbReference type="NCBI Taxonomy" id="45464"/>
    <lineage>
        <taxon>Eukaryota</taxon>
        <taxon>Metazoa</taxon>
        <taxon>Ecdysozoa</taxon>
        <taxon>Nematoda</taxon>
        <taxon>Chromadorea</taxon>
        <taxon>Rhabditida</taxon>
        <taxon>Rhabditina</taxon>
        <taxon>Rhabditomorpha</taxon>
        <taxon>Strongyloidea</taxon>
        <taxon>Trichostrongylidae</taxon>
        <taxon>Teladorsagia</taxon>
    </lineage>
</organism>
<keyword evidence="2" id="KW-1185">Reference proteome</keyword>